<accession>A0A6H1ZVT7</accession>
<evidence type="ECO:0000313" key="2">
    <source>
        <dbReference type="EMBL" id="QJA71717.1"/>
    </source>
</evidence>
<reference evidence="1" key="1">
    <citation type="submission" date="2020-03" db="EMBL/GenBank/DDBJ databases">
        <title>The deep terrestrial virosphere.</title>
        <authorList>
            <person name="Holmfeldt K."/>
            <person name="Nilsson E."/>
            <person name="Simone D."/>
            <person name="Lopez-Fernandez M."/>
            <person name="Wu X."/>
            <person name="de Brujin I."/>
            <person name="Lundin D."/>
            <person name="Andersson A."/>
            <person name="Bertilsson S."/>
            <person name="Dopson M."/>
        </authorList>
    </citation>
    <scope>NUCLEOTIDE SEQUENCE</scope>
    <source>
        <strain evidence="2">MM415A03080</strain>
        <strain evidence="3">MM415B04326</strain>
        <strain evidence="1">TM448A02192</strain>
        <strain evidence="4">TM448B03517</strain>
    </source>
</reference>
<protein>
    <submittedName>
        <fullName evidence="1">Uncharacterized protein</fullName>
    </submittedName>
</protein>
<sequence>MGIEFKQISPTIGKYPTQSPVLMYDNMETEFSKITTGNGTDWTIARSQTHVNEGAYSLKLQTKTTTPAIDDYIELTYKIPYTSNKNITVEFLCSSLVATQNATISINITEYTGTTRNVGEMEYNLNTGLTQYKNSMGEIIPTPTQPTKQQSNAWGKFSLHVDLENKQYTNVYANNRKIPLQNTPLLQTTSTAAAIIYVTITLLTTAATQATTYIDNMLIHRSSEVI</sequence>
<dbReference type="EMBL" id="MT144270">
    <property type="protein sequence ID" value="QJA51531.1"/>
    <property type="molecule type" value="Genomic_DNA"/>
</dbReference>
<organism evidence="1">
    <name type="scientific">viral metagenome</name>
    <dbReference type="NCBI Taxonomy" id="1070528"/>
    <lineage>
        <taxon>unclassified sequences</taxon>
        <taxon>metagenomes</taxon>
        <taxon>organismal metagenomes</taxon>
    </lineage>
</organism>
<evidence type="ECO:0000313" key="1">
    <source>
        <dbReference type="EMBL" id="QJA51531.1"/>
    </source>
</evidence>
<dbReference type="AlphaFoldDB" id="A0A6H1ZVT7"/>
<evidence type="ECO:0000313" key="3">
    <source>
        <dbReference type="EMBL" id="QJA93180.1"/>
    </source>
</evidence>
<proteinExistence type="predicted"/>
<dbReference type="EMBL" id="MT145020">
    <property type="protein sequence ID" value="QJI02663.1"/>
    <property type="molecule type" value="Genomic_DNA"/>
</dbReference>
<dbReference type="EMBL" id="MT143128">
    <property type="protein sequence ID" value="QJA93180.1"/>
    <property type="molecule type" value="Genomic_DNA"/>
</dbReference>
<gene>
    <name evidence="2" type="ORF">MM415A03080_0005</name>
    <name evidence="3" type="ORF">MM415B04326_0006</name>
    <name evidence="1" type="ORF">TM448A02192_0010</name>
    <name evidence="4" type="ORF">TM448B03517_0006</name>
</gene>
<dbReference type="EMBL" id="MT141894">
    <property type="protein sequence ID" value="QJA71717.1"/>
    <property type="molecule type" value="Genomic_DNA"/>
</dbReference>
<name>A0A6H1ZVT7_9ZZZZ</name>
<evidence type="ECO:0000313" key="4">
    <source>
        <dbReference type="EMBL" id="QJI02663.1"/>
    </source>
</evidence>